<organism evidence="1 2">
    <name type="scientific">Saccharothrix xinjiangensis</name>
    <dbReference type="NCBI Taxonomy" id="204798"/>
    <lineage>
        <taxon>Bacteria</taxon>
        <taxon>Bacillati</taxon>
        <taxon>Actinomycetota</taxon>
        <taxon>Actinomycetes</taxon>
        <taxon>Pseudonocardiales</taxon>
        <taxon>Pseudonocardiaceae</taxon>
        <taxon>Saccharothrix</taxon>
    </lineage>
</organism>
<protein>
    <recommendedName>
        <fullName evidence="3">Peptidase M48-like protein</fullName>
    </recommendedName>
</protein>
<evidence type="ECO:0008006" key="3">
    <source>
        <dbReference type="Google" id="ProtNLM"/>
    </source>
</evidence>
<dbReference type="Proteomes" id="UP001595833">
    <property type="component" value="Unassembled WGS sequence"/>
</dbReference>
<gene>
    <name evidence="1" type="ORF">ACFPFM_26715</name>
</gene>
<accession>A0ABV9Y6J1</accession>
<sequence>MTVGQLRSAHLGLLRDRRVVDHLDPPLRPEPAPERYHTWTLVAAEPAPTRLARLLDARVRPGPYLPGHLHQQQRTLDALQPELLHLASAAGNPLTTPVLAGVFPTGTLDGIGVPDPDLGVLILVNTALLDLLDGVLKTMTAALPHYGTPPLLNGDQAAYVLAEALNAYLYGHGAARPRRLPELSGQRLALVTLMVRRATQFVLAHEVAHLQAGHLVHARRHTALDTPVGALDARAFGWPREHEADRIAAGLMLHTLDGLGPRELDVHEPCLVAALLLVLFLHEITDRLADELGLAVPFADLHPPPVRRIQSLVEHLAGRVRTSRALDLAADVATWLEDQLAEVRTWFRLVDRASA</sequence>
<reference evidence="2" key="1">
    <citation type="journal article" date="2019" name="Int. J. Syst. Evol. Microbiol.">
        <title>The Global Catalogue of Microorganisms (GCM) 10K type strain sequencing project: providing services to taxonomists for standard genome sequencing and annotation.</title>
        <authorList>
            <consortium name="The Broad Institute Genomics Platform"/>
            <consortium name="The Broad Institute Genome Sequencing Center for Infectious Disease"/>
            <person name="Wu L."/>
            <person name="Ma J."/>
        </authorList>
    </citation>
    <scope>NUCLEOTIDE SEQUENCE [LARGE SCALE GENOMIC DNA]</scope>
    <source>
        <strain evidence="2">KCTC 12848</strain>
    </source>
</reference>
<comment type="caution">
    <text evidence="1">The sequence shown here is derived from an EMBL/GenBank/DDBJ whole genome shotgun (WGS) entry which is preliminary data.</text>
</comment>
<dbReference type="EMBL" id="JBHSJB010000027">
    <property type="protein sequence ID" value="MFC5057322.1"/>
    <property type="molecule type" value="Genomic_DNA"/>
</dbReference>
<keyword evidence="2" id="KW-1185">Reference proteome</keyword>
<evidence type="ECO:0000313" key="1">
    <source>
        <dbReference type="EMBL" id="MFC5057322.1"/>
    </source>
</evidence>
<dbReference type="RefSeq" id="WP_344037149.1">
    <property type="nucleotide sequence ID" value="NZ_BAAAKE010000006.1"/>
</dbReference>
<name>A0ABV9Y6J1_9PSEU</name>
<proteinExistence type="predicted"/>
<evidence type="ECO:0000313" key="2">
    <source>
        <dbReference type="Proteomes" id="UP001595833"/>
    </source>
</evidence>